<feature type="non-terminal residue" evidence="2">
    <location>
        <position position="146"/>
    </location>
</feature>
<evidence type="ECO:0000256" key="1">
    <source>
        <dbReference type="ARBA" id="ARBA00022483"/>
    </source>
</evidence>
<gene>
    <name evidence="2" type="ORF">CUNI_LOCUS14996</name>
</gene>
<proteinExistence type="predicted"/>
<accession>A0A8S3ZNL4</accession>
<keyword evidence="3" id="KW-1185">Reference proteome</keyword>
<keyword evidence="1" id="KW-0268">Exocytosis</keyword>
<organism evidence="2 3">
    <name type="scientific">Candidula unifasciata</name>
    <dbReference type="NCBI Taxonomy" id="100452"/>
    <lineage>
        <taxon>Eukaryota</taxon>
        <taxon>Metazoa</taxon>
        <taxon>Spiralia</taxon>
        <taxon>Lophotrochozoa</taxon>
        <taxon>Mollusca</taxon>
        <taxon>Gastropoda</taxon>
        <taxon>Heterobranchia</taxon>
        <taxon>Euthyneura</taxon>
        <taxon>Panpulmonata</taxon>
        <taxon>Eupulmonata</taxon>
        <taxon>Stylommatophora</taxon>
        <taxon>Helicina</taxon>
        <taxon>Helicoidea</taxon>
        <taxon>Geomitridae</taxon>
        <taxon>Candidula</taxon>
    </lineage>
</organism>
<evidence type="ECO:0000313" key="3">
    <source>
        <dbReference type="Proteomes" id="UP000678393"/>
    </source>
</evidence>
<dbReference type="OrthoDB" id="10036543at2759"/>
<name>A0A8S3ZNL4_9EUPU</name>
<protein>
    <submittedName>
        <fullName evidence="2">Uncharacterized protein</fullName>
    </submittedName>
</protein>
<feature type="non-terminal residue" evidence="2">
    <location>
        <position position="1"/>
    </location>
</feature>
<dbReference type="PANTHER" id="PTHR45999:SF4">
    <property type="entry name" value="UNC-13-4A, ISOFORM B"/>
    <property type="match status" value="1"/>
</dbReference>
<dbReference type="AlphaFoldDB" id="A0A8S3ZNL4"/>
<sequence length="146" mass="17069">EASYTWTGDLPQVAKTILHQHAIQGDITECQQAVCRWQAYSRKHTEHPLSYDLLYDLLIDLERLYEEGDLSREEEESLAQSFNYFIEYSKSLLRKIRDVYPPTNKAAFSRLEMMLKCLSSLHSAAIFKKCCPFHRELHSEILSLVK</sequence>
<dbReference type="InterPro" id="IPR052095">
    <property type="entry name" value="UNC-13_domain"/>
</dbReference>
<dbReference type="PANTHER" id="PTHR45999">
    <property type="entry name" value="UNC-13-4A, ISOFORM B"/>
    <property type="match status" value="1"/>
</dbReference>
<dbReference type="EMBL" id="CAJHNH020003500">
    <property type="protein sequence ID" value="CAG5129438.1"/>
    <property type="molecule type" value="Genomic_DNA"/>
</dbReference>
<comment type="caution">
    <text evidence="2">The sequence shown here is derived from an EMBL/GenBank/DDBJ whole genome shotgun (WGS) entry which is preliminary data.</text>
</comment>
<dbReference type="Proteomes" id="UP000678393">
    <property type="component" value="Unassembled WGS sequence"/>
</dbReference>
<evidence type="ECO:0000313" key="2">
    <source>
        <dbReference type="EMBL" id="CAG5129438.1"/>
    </source>
</evidence>
<dbReference type="GO" id="GO:0006887">
    <property type="term" value="P:exocytosis"/>
    <property type="evidence" value="ECO:0007669"/>
    <property type="project" value="UniProtKB-KW"/>
</dbReference>
<dbReference type="GO" id="GO:0099503">
    <property type="term" value="C:secretory vesicle"/>
    <property type="evidence" value="ECO:0007669"/>
    <property type="project" value="TreeGrafter"/>
</dbReference>
<reference evidence="2" key="1">
    <citation type="submission" date="2021-04" db="EMBL/GenBank/DDBJ databases">
        <authorList>
            <consortium name="Molecular Ecology Group"/>
        </authorList>
    </citation>
    <scope>NUCLEOTIDE SEQUENCE</scope>
</reference>